<feature type="region of interest" description="Disordered" evidence="1">
    <location>
        <begin position="1"/>
        <end position="21"/>
    </location>
</feature>
<protein>
    <submittedName>
        <fullName evidence="2">Uncharacterized protein</fullName>
    </submittedName>
</protein>
<evidence type="ECO:0000313" key="2">
    <source>
        <dbReference type="EMBL" id="KAK8484829.1"/>
    </source>
</evidence>
<sequence>MAEALRPVPIHDGNDHQKRWRRKRGEVELSIDGLSWPEWRRLALVTNGGKNLSFESPLILENEEGNGPPNQTPFCSILYDPLGSLDPSDPHRFIIYPTRLDAAQAQQPTAQQITQPLFNACWTNSHPGSGDKFGPGLIQSNGGMIYLIHQL</sequence>
<keyword evidence="3" id="KW-1185">Reference proteome</keyword>
<dbReference type="Proteomes" id="UP001472677">
    <property type="component" value="Unassembled WGS sequence"/>
</dbReference>
<evidence type="ECO:0000313" key="3">
    <source>
        <dbReference type="Proteomes" id="UP001472677"/>
    </source>
</evidence>
<evidence type="ECO:0000256" key="1">
    <source>
        <dbReference type="SAM" id="MobiDB-lite"/>
    </source>
</evidence>
<gene>
    <name evidence="2" type="ORF">V6N12_002058</name>
</gene>
<organism evidence="2 3">
    <name type="scientific">Hibiscus sabdariffa</name>
    <name type="common">roselle</name>
    <dbReference type="NCBI Taxonomy" id="183260"/>
    <lineage>
        <taxon>Eukaryota</taxon>
        <taxon>Viridiplantae</taxon>
        <taxon>Streptophyta</taxon>
        <taxon>Embryophyta</taxon>
        <taxon>Tracheophyta</taxon>
        <taxon>Spermatophyta</taxon>
        <taxon>Magnoliopsida</taxon>
        <taxon>eudicotyledons</taxon>
        <taxon>Gunneridae</taxon>
        <taxon>Pentapetalae</taxon>
        <taxon>rosids</taxon>
        <taxon>malvids</taxon>
        <taxon>Malvales</taxon>
        <taxon>Malvaceae</taxon>
        <taxon>Malvoideae</taxon>
        <taxon>Hibiscus</taxon>
    </lineage>
</organism>
<proteinExistence type="predicted"/>
<accession>A0ABR1ZVU0</accession>
<name>A0ABR1ZVU0_9ROSI</name>
<comment type="caution">
    <text evidence="2">The sequence shown here is derived from an EMBL/GenBank/DDBJ whole genome shotgun (WGS) entry which is preliminary data.</text>
</comment>
<reference evidence="2 3" key="1">
    <citation type="journal article" date="2024" name="G3 (Bethesda)">
        <title>Genome assembly of Hibiscus sabdariffa L. provides insights into metabolisms of medicinal natural products.</title>
        <authorList>
            <person name="Kim T."/>
        </authorList>
    </citation>
    <scope>NUCLEOTIDE SEQUENCE [LARGE SCALE GENOMIC DNA]</scope>
    <source>
        <strain evidence="2">TK-2024</strain>
        <tissue evidence="2">Old leaves</tissue>
    </source>
</reference>
<dbReference type="EMBL" id="JBBPBM010001349">
    <property type="protein sequence ID" value="KAK8484829.1"/>
    <property type="molecule type" value="Genomic_DNA"/>
</dbReference>